<feature type="compositionally biased region" description="Gly residues" evidence="1">
    <location>
        <begin position="152"/>
        <end position="166"/>
    </location>
</feature>
<evidence type="ECO:0000313" key="4">
    <source>
        <dbReference type="Proteomes" id="UP000606172"/>
    </source>
</evidence>
<feature type="transmembrane region" description="Helical" evidence="2">
    <location>
        <begin position="39"/>
        <end position="60"/>
    </location>
</feature>
<keyword evidence="2" id="KW-0472">Membrane</keyword>
<evidence type="ECO:0000256" key="1">
    <source>
        <dbReference type="SAM" id="MobiDB-lite"/>
    </source>
</evidence>
<organism evidence="3 4">
    <name type="scientific">Sinosporangium siamense</name>
    <dbReference type="NCBI Taxonomy" id="1367973"/>
    <lineage>
        <taxon>Bacteria</taxon>
        <taxon>Bacillati</taxon>
        <taxon>Actinomycetota</taxon>
        <taxon>Actinomycetes</taxon>
        <taxon>Streptosporangiales</taxon>
        <taxon>Streptosporangiaceae</taxon>
        <taxon>Sinosporangium</taxon>
    </lineage>
</organism>
<dbReference type="EMBL" id="BOOW01000002">
    <property type="protein sequence ID" value="GII89913.1"/>
    <property type="molecule type" value="Genomic_DNA"/>
</dbReference>
<gene>
    <name evidence="3" type="ORF">Ssi02_01440</name>
</gene>
<feature type="compositionally biased region" description="Polar residues" evidence="1">
    <location>
        <begin position="1"/>
        <end position="11"/>
    </location>
</feature>
<keyword evidence="4" id="KW-1185">Reference proteome</keyword>
<protein>
    <submittedName>
        <fullName evidence="3">Uncharacterized protein</fullName>
    </submittedName>
</protein>
<evidence type="ECO:0000256" key="2">
    <source>
        <dbReference type="SAM" id="Phobius"/>
    </source>
</evidence>
<evidence type="ECO:0000313" key="3">
    <source>
        <dbReference type="EMBL" id="GII89913.1"/>
    </source>
</evidence>
<accession>A0A919V3W4</accession>
<dbReference type="AlphaFoldDB" id="A0A919V3W4"/>
<reference evidence="3" key="1">
    <citation type="submission" date="2021-01" db="EMBL/GenBank/DDBJ databases">
        <title>Whole genome shotgun sequence of Sinosporangium siamense NBRC 109515.</title>
        <authorList>
            <person name="Komaki H."/>
            <person name="Tamura T."/>
        </authorList>
    </citation>
    <scope>NUCLEOTIDE SEQUENCE</scope>
    <source>
        <strain evidence="3">NBRC 109515</strain>
    </source>
</reference>
<keyword evidence="2" id="KW-0812">Transmembrane</keyword>
<dbReference type="Proteomes" id="UP000606172">
    <property type="component" value="Unassembled WGS sequence"/>
</dbReference>
<feature type="compositionally biased region" description="Polar residues" evidence="1">
    <location>
        <begin position="63"/>
        <end position="79"/>
    </location>
</feature>
<comment type="caution">
    <text evidence="3">The sequence shown here is derived from an EMBL/GenBank/DDBJ whole genome shotgun (WGS) entry which is preliminary data.</text>
</comment>
<feature type="compositionally biased region" description="Gly residues" evidence="1">
    <location>
        <begin position="110"/>
        <end position="133"/>
    </location>
</feature>
<name>A0A919V3W4_9ACTN</name>
<proteinExistence type="predicted"/>
<sequence>MHGHVGSSTGQPGAASAPSRSEDLSGPGNEPTSGRKNTLIVIAVAAVGILLGGGIVFAVLSNSAGTGDSMTRPTQGQQEENGESGTGEAPAGSDGEAPAEGDPAGDQEFSGGGSDSGSGSGSGGGEGSGGQGSAGNAPQRDREGATAPQKGGDSGNGSRPGGGTAPGAGLDEFADGPGGMIPGGPPSGQ</sequence>
<keyword evidence="2" id="KW-1133">Transmembrane helix</keyword>
<feature type="region of interest" description="Disordered" evidence="1">
    <location>
        <begin position="63"/>
        <end position="189"/>
    </location>
</feature>
<feature type="region of interest" description="Disordered" evidence="1">
    <location>
        <begin position="1"/>
        <end position="35"/>
    </location>
</feature>